<feature type="region of interest" description="Disordered" evidence="1">
    <location>
        <begin position="97"/>
        <end position="150"/>
    </location>
</feature>
<dbReference type="SUPFAM" id="SSF140453">
    <property type="entry name" value="EsxAB dimer-like"/>
    <property type="match status" value="1"/>
</dbReference>
<evidence type="ECO:0000313" key="3">
    <source>
        <dbReference type="Proteomes" id="UP000078252"/>
    </source>
</evidence>
<evidence type="ECO:0000256" key="1">
    <source>
        <dbReference type="SAM" id="MobiDB-lite"/>
    </source>
</evidence>
<dbReference type="InterPro" id="IPR036689">
    <property type="entry name" value="ESAT-6-like_sf"/>
</dbReference>
<dbReference type="AlphaFoldDB" id="A0A175RUB5"/>
<reference evidence="2 3" key="1">
    <citation type="journal article" date="2016" name="Front. Microbiol.">
        <title>Genomic Resource of Rice Seed Associated Bacteria.</title>
        <authorList>
            <person name="Midha S."/>
            <person name="Bansal K."/>
            <person name="Sharma S."/>
            <person name="Kumar N."/>
            <person name="Patil P.P."/>
            <person name="Chaudhry V."/>
            <person name="Patil P.B."/>
        </authorList>
    </citation>
    <scope>NUCLEOTIDE SEQUENCE [LARGE SCALE GENOMIC DNA]</scope>
    <source>
        <strain evidence="2 3">NS184</strain>
    </source>
</reference>
<dbReference type="PATRIC" id="fig|33881.3.peg.1999"/>
<dbReference type="RefSeq" id="WP_058725650.1">
    <property type="nucleotide sequence ID" value="NZ_LDQC01000043.1"/>
</dbReference>
<sequence>MAWSNTDPGQGDPAAVTAVATARRDKADDLRDTARSLRVLAHDGQTADWRGRAKEPFQVNVGAFTTDVGTLATALDEQASALETYASALTAIQEDQRDLETRRSSAAQALTDAQAAASSARSEAQDTARSADSTPEQITSASSAANRRADDVTDALTAARSIDLEWDALVERRRAADRACADALDARAANGLPKRLTDSDIASATPLTLLALLQSMSADDAAQFLRKHPDVAARIETADPGAVRAWWESLGTGDDTDLSAEQSALVGAVPSIIGALNGVPAQARVAANRSLAADRLEDAKARLTALQLTEGILGQTLGHGTKANRDEIAALQQEITYLEGVVKQPPEHQLYLYDPSQKRIIEMIGTPGPDTKHVITYVPGTFSNMEGFYNNGIQQVGNWLHEASPKDSVVFVAKDGVFPGEQTAGVGGIKEANDPQFALGPAERLRQLAAGISTDPNMANAITTAMGHSWGTANITTSETLGAMYNQVDSLSGAGMPQDWKPNALTEYKDYSYVDILQVGQATRHVWDGNNPRWNPAFEHDAYYGPKPDDVDPYDYGFLLDQHNRVARVEGNRQVLFDLKRDIFQ</sequence>
<dbReference type="STRING" id="33881.NS184_08365"/>
<proteinExistence type="predicted"/>
<organism evidence="2 3">
    <name type="scientific">Curtobacterium luteum</name>
    <dbReference type="NCBI Taxonomy" id="33881"/>
    <lineage>
        <taxon>Bacteria</taxon>
        <taxon>Bacillati</taxon>
        <taxon>Actinomycetota</taxon>
        <taxon>Actinomycetes</taxon>
        <taxon>Micrococcales</taxon>
        <taxon>Microbacteriaceae</taxon>
        <taxon>Curtobacterium</taxon>
    </lineage>
</organism>
<dbReference type="Gene3D" id="1.10.287.1060">
    <property type="entry name" value="ESAT-6-like"/>
    <property type="match status" value="1"/>
</dbReference>
<dbReference type="Proteomes" id="UP000078252">
    <property type="component" value="Unassembled WGS sequence"/>
</dbReference>
<accession>A0A175RUB5</accession>
<dbReference type="OrthoDB" id="4892048at2"/>
<evidence type="ECO:0000313" key="2">
    <source>
        <dbReference type="EMBL" id="KTR07117.1"/>
    </source>
</evidence>
<protein>
    <submittedName>
        <fullName evidence="2">Uncharacterized protein</fullName>
    </submittedName>
</protein>
<dbReference type="EMBL" id="LDQC01000043">
    <property type="protein sequence ID" value="KTR07117.1"/>
    <property type="molecule type" value="Genomic_DNA"/>
</dbReference>
<feature type="compositionally biased region" description="Polar residues" evidence="1">
    <location>
        <begin position="127"/>
        <end position="139"/>
    </location>
</feature>
<name>A0A175RUB5_9MICO</name>
<feature type="compositionally biased region" description="Low complexity" evidence="1">
    <location>
        <begin position="104"/>
        <end position="122"/>
    </location>
</feature>
<comment type="caution">
    <text evidence="2">The sequence shown here is derived from an EMBL/GenBank/DDBJ whole genome shotgun (WGS) entry which is preliminary data.</text>
</comment>
<gene>
    <name evidence="2" type="ORF">NS184_08365</name>
</gene>